<proteinExistence type="predicted"/>
<organism evidence="1 2">
    <name type="scientific">Peptostreptococcus equinus</name>
    <dbReference type="NCBI Taxonomy" id="3003601"/>
    <lineage>
        <taxon>Bacteria</taxon>
        <taxon>Bacillati</taxon>
        <taxon>Bacillota</taxon>
        <taxon>Clostridia</taxon>
        <taxon>Peptostreptococcales</taxon>
        <taxon>Peptostreptococcaceae</taxon>
        <taxon>Peptostreptococcus</taxon>
    </lineage>
</organism>
<reference evidence="1" key="1">
    <citation type="submission" date="2022-12" db="EMBL/GenBank/DDBJ databases">
        <title>Peptostreptococcus.</title>
        <authorList>
            <person name="Lee S.H."/>
        </authorList>
    </citation>
    <scope>NUCLEOTIDE SEQUENCE</scope>
    <source>
        <strain evidence="1">CBA3647</strain>
    </source>
</reference>
<dbReference type="InterPro" id="IPR010298">
    <property type="entry name" value="YacP-like"/>
</dbReference>
<dbReference type="PANTHER" id="PTHR34547:SF1">
    <property type="entry name" value="YACP-LIKE NYN DOMAIN PROTEIN"/>
    <property type="match status" value="1"/>
</dbReference>
<dbReference type="CDD" id="cd10912">
    <property type="entry name" value="PIN_YacP-like"/>
    <property type="match status" value="1"/>
</dbReference>
<keyword evidence="2" id="KW-1185">Reference proteome</keyword>
<dbReference type="Proteomes" id="UP001164187">
    <property type="component" value="Chromosome"/>
</dbReference>
<protein>
    <submittedName>
        <fullName evidence="1">NYN domain-containing protein</fullName>
    </submittedName>
</protein>
<evidence type="ECO:0000313" key="2">
    <source>
        <dbReference type="Proteomes" id="UP001164187"/>
    </source>
</evidence>
<evidence type="ECO:0000313" key="1">
    <source>
        <dbReference type="EMBL" id="WAW14869.1"/>
    </source>
</evidence>
<name>A0ABY7JNY1_9FIRM</name>
<dbReference type="RefSeq" id="WP_269311562.1">
    <property type="nucleotide sequence ID" value="NZ_CP114052.1"/>
</dbReference>
<sequence length="186" mass="21773">MKSIDKEMTRVLYKSRKILIVDGYNIINAWSKLKTISEEDLQTSREMLVNHVLEYSKIKGLEAYIIFDAYRVKNSEENIQKYHEITIVFTKENQTADSYIEKFISSLSKYDEIYVATSDYAEQQIALGKGCYRIPARELISDVSNAKEALRKKSSFKSKEYNSMNRLENKIDSSVLEKLEKIRRNK</sequence>
<dbReference type="PANTHER" id="PTHR34547">
    <property type="entry name" value="YACP-LIKE NYN DOMAIN PROTEIN"/>
    <property type="match status" value="1"/>
</dbReference>
<dbReference type="Pfam" id="PF05991">
    <property type="entry name" value="NYN_YacP"/>
    <property type="match status" value="1"/>
</dbReference>
<dbReference type="EMBL" id="CP114052">
    <property type="protein sequence ID" value="WAW14869.1"/>
    <property type="molecule type" value="Genomic_DNA"/>
</dbReference>
<gene>
    <name evidence="1" type="ORF">O0R46_09830</name>
</gene>
<accession>A0ABY7JNY1</accession>